<comment type="subcellular location">
    <subcellularLocation>
        <location evidence="1">Nucleus</location>
        <location evidence="1">Nucleolus</location>
    </subcellularLocation>
</comment>
<proteinExistence type="inferred from homology"/>
<evidence type="ECO:0000313" key="8">
    <source>
        <dbReference type="EMBL" id="KOS42115.1"/>
    </source>
</evidence>
<dbReference type="Gene3D" id="2.130.10.10">
    <property type="entry name" value="YVTN repeat-like/Quinoprotein amine dehydrogenase"/>
    <property type="match status" value="2"/>
</dbReference>
<dbReference type="AlphaFoldDB" id="A0A0M9WES9"/>
<dbReference type="InterPro" id="IPR015943">
    <property type="entry name" value="WD40/YVTN_repeat-like_dom_sf"/>
</dbReference>
<keyword evidence="9" id="KW-1185">Reference proteome</keyword>
<feature type="region of interest" description="Disordered" evidence="7">
    <location>
        <begin position="126"/>
        <end position="147"/>
    </location>
</feature>
<organism evidence="8 9">
    <name type="scientific">Penicillium nordicum</name>
    <dbReference type="NCBI Taxonomy" id="229535"/>
    <lineage>
        <taxon>Eukaryota</taxon>
        <taxon>Fungi</taxon>
        <taxon>Dikarya</taxon>
        <taxon>Ascomycota</taxon>
        <taxon>Pezizomycotina</taxon>
        <taxon>Eurotiomycetes</taxon>
        <taxon>Eurotiomycetidae</taxon>
        <taxon>Eurotiales</taxon>
        <taxon>Aspergillaceae</taxon>
        <taxon>Penicillium</taxon>
    </lineage>
</organism>
<keyword evidence="3" id="KW-0853">WD repeat</keyword>
<dbReference type="EMBL" id="LHQQ01000114">
    <property type="protein sequence ID" value="KOS42115.1"/>
    <property type="molecule type" value="Genomic_DNA"/>
</dbReference>
<sequence length="492" mass="53259">MSSLEAPSYNEQAPFDRLARYVLAELMGACMPEDELAANIAVIIEFMDLSWACNQQRRGFAPKQILTRLTRSLWILPLFLSQSATMFDTVCTLPLSSDLFAQAIHPEEPVVSVGLASGHVQTFRLPSLDGEDDEDAAPNSSARTGKGHIDTMWRTRRHKGSCRTLGFGTDGKTLYSAGTDGMVKAASTETGQVQNKIVIPLEKNGSVDAPTMIHALSPQTLLLGTDSSALHLYDLRIPYSKVSARPEQSHHPHDDYISSLTPLPASETSTSGFSKQWVTTGGTTLAVTDLRRGVLVRSENQEEELVSSVFMGGLPSSGTSRGEKLIVGGASGIVTLWEKGAWDDQDERIYVDRNADGGDSVETMAVGPDYLGKVVAAGLSSGKVKFVRIGPNQVVSEVVHDEIDGVVGLGFDVEGRMVSGGGQTVKVWHEAEDNVGDGSGDEDMMDDSDDDKDSDDSDAERREDPKDRKKRKKSKSKDRSGGQHVMAFHDLD</sequence>
<dbReference type="SUPFAM" id="SSF50978">
    <property type="entry name" value="WD40 repeat-like"/>
    <property type="match status" value="1"/>
</dbReference>
<feature type="region of interest" description="Disordered" evidence="7">
    <location>
        <begin position="428"/>
        <end position="492"/>
    </location>
</feature>
<dbReference type="SMART" id="SM00320">
    <property type="entry name" value="WD40"/>
    <property type="match status" value="3"/>
</dbReference>
<evidence type="ECO:0000256" key="5">
    <source>
        <dbReference type="ARBA" id="ARBA00039238"/>
    </source>
</evidence>
<evidence type="ECO:0000313" key="9">
    <source>
        <dbReference type="Proteomes" id="UP000037696"/>
    </source>
</evidence>
<gene>
    <name evidence="8" type="ORF">ACN38_g7043</name>
</gene>
<protein>
    <recommendedName>
        <fullName evidence="5">WD repeat-containing protein JIP5</fullName>
    </recommendedName>
    <alternativeName>
        <fullName evidence="6">WD repeat-containing protein jip5</fullName>
    </alternativeName>
</protein>
<name>A0A0M9WES9_9EURO</name>
<evidence type="ECO:0000256" key="1">
    <source>
        <dbReference type="ARBA" id="ARBA00004604"/>
    </source>
</evidence>
<keyword evidence="4" id="KW-0677">Repeat</keyword>
<accession>A0A0M9WES9</accession>
<dbReference type="InterPro" id="IPR001680">
    <property type="entry name" value="WD40_rpt"/>
</dbReference>
<dbReference type="InterPro" id="IPR050505">
    <property type="entry name" value="WDR55/POC1"/>
</dbReference>
<dbReference type="PANTHER" id="PTHR44019:SF20">
    <property type="entry name" value="WD REPEAT-CONTAINING PROTEIN 55"/>
    <property type="match status" value="1"/>
</dbReference>
<dbReference type="PANTHER" id="PTHR44019">
    <property type="entry name" value="WD REPEAT-CONTAINING PROTEIN 55"/>
    <property type="match status" value="1"/>
</dbReference>
<evidence type="ECO:0000256" key="7">
    <source>
        <dbReference type="SAM" id="MobiDB-lite"/>
    </source>
</evidence>
<dbReference type="InterPro" id="IPR036322">
    <property type="entry name" value="WD40_repeat_dom_sf"/>
</dbReference>
<dbReference type="GO" id="GO:0005730">
    <property type="term" value="C:nucleolus"/>
    <property type="evidence" value="ECO:0007669"/>
    <property type="project" value="UniProtKB-SubCell"/>
</dbReference>
<feature type="compositionally biased region" description="Acidic residues" evidence="7">
    <location>
        <begin position="433"/>
        <end position="458"/>
    </location>
</feature>
<evidence type="ECO:0000256" key="3">
    <source>
        <dbReference type="ARBA" id="ARBA00022574"/>
    </source>
</evidence>
<reference evidence="8 9" key="1">
    <citation type="submission" date="2015-08" db="EMBL/GenBank/DDBJ databases">
        <title>Genome sequencing of Penicillium nordicum.</title>
        <authorList>
            <person name="Nguyen H.D."/>
            <person name="Seifert K.A."/>
        </authorList>
    </citation>
    <scope>NUCLEOTIDE SEQUENCE [LARGE SCALE GENOMIC DNA]</scope>
    <source>
        <strain evidence="8 9">DAOMC 185683</strain>
    </source>
</reference>
<evidence type="ECO:0000256" key="4">
    <source>
        <dbReference type="ARBA" id="ARBA00022737"/>
    </source>
</evidence>
<comment type="similarity">
    <text evidence="2">Belongs to the WD repeat WDR55 family.</text>
</comment>
<dbReference type="Proteomes" id="UP000037696">
    <property type="component" value="Unassembled WGS sequence"/>
</dbReference>
<comment type="caution">
    <text evidence="8">The sequence shown here is derived from an EMBL/GenBank/DDBJ whole genome shotgun (WGS) entry which is preliminary data.</text>
</comment>
<dbReference type="STRING" id="229535.A0A0M9WES9"/>
<evidence type="ECO:0000256" key="2">
    <source>
        <dbReference type="ARBA" id="ARBA00007625"/>
    </source>
</evidence>
<evidence type="ECO:0000256" key="6">
    <source>
        <dbReference type="ARBA" id="ARBA00039514"/>
    </source>
</evidence>
<dbReference type="OrthoDB" id="2288928at2759"/>
<feature type="compositionally biased region" description="Basic and acidic residues" evidence="7">
    <location>
        <begin position="477"/>
        <end position="492"/>
    </location>
</feature>